<reference evidence="3" key="2">
    <citation type="submission" date="2023-06" db="EMBL/GenBank/DDBJ databases">
        <authorList>
            <consortium name="Lawrence Berkeley National Laboratory"/>
            <person name="Haridas S."/>
            <person name="Hensen N."/>
            <person name="Bonometti L."/>
            <person name="Westerberg I."/>
            <person name="Brannstrom I.O."/>
            <person name="Guillou S."/>
            <person name="Cros-Aarteil S."/>
            <person name="Calhoun S."/>
            <person name="Kuo A."/>
            <person name="Mondo S."/>
            <person name="Pangilinan J."/>
            <person name="Riley R."/>
            <person name="Labutti K."/>
            <person name="Andreopoulos B."/>
            <person name="Lipzen A."/>
            <person name="Chen C."/>
            <person name="Yanf M."/>
            <person name="Daum C."/>
            <person name="Ng V."/>
            <person name="Clum A."/>
            <person name="Steindorff A."/>
            <person name="Ohm R."/>
            <person name="Martin F."/>
            <person name="Silar P."/>
            <person name="Natvig D."/>
            <person name="Lalanne C."/>
            <person name="Gautier V."/>
            <person name="Ament-Velasquez S.L."/>
            <person name="Kruys A."/>
            <person name="Hutchinson M.I."/>
            <person name="Powell A.J."/>
            <person name="Barry K."/>
            <person name="Miller A.N."/>
            <person name="Grigoriev I.V."/>
            <person name="Debuchy R."/>
            <person name="Gladieux P."/>
            <person name="Thoren M.H."/>
            <person name="Johannesson H."/>
        </authorList>
    </citation>
    <scope>NUCLEOTIDE SEQUENCE</scope>
    <source>
        <strain evidence="3">CBS 118394</strain>
    </source>
</reference>
<dbReference type="AlphaFoldDB" id="A0AAE0IBC9"/>
<name>A0AAE0IBC9_9PEZI</name>
<protein>
    <submittedName>
        <fullName evidence="3">Uncharacterized protein</fullName>
    </submittedName>
</protein>
<feature type="region of interest" description="Disordered" evidence="1">
    <location>
        <begin position="19"/>
        <end position="54"/>
    </location>
</feature>
<organism evidence="3 4">
    <name type="scientific">Apodospora peruviana</name>
    <dbReference type="NCBI Taxonomy" id="516989"/>
    <lineage>
        <taxon>Eukaryota</taxon>
        <taxon>Fungi</taxon>
        <taxon>Dikarya</taxon>
        <taxon>Ascomycota</taxon>
        <taxon>Pezizomycotina</taxon>
        <taxon>Sordariomycetes</taxon>
        <taxon>Sordariomycetidae</taxon>
        <taxon>Sordariales</taxon>
        <taxon>Lasiosphaeriaceae</taxon>
        <taxon>Apodospora</taxon>
    </lineage>
</organism>
<evidence type="ECO:0000313" key="4">
    <source>
        <dbReference type="Proteomes" id="UP001283341"/>
    </source>
</evidence>
<gene>
    <name evidence="3" type="ORF">B0H66DRAFT_531239</name>
</gene>
<reference evidence="3" key="1">
    <citation type="journal article" date="2023" name="Mol. Phylogenet. Evol.">
        <title>Genome-scale phylogeny and comparative genomics of the fungal order Sordariales.</title>
        <authorList>
            <person name="Hensen N."/>
            <person name="Bonometti L."/>
            <person name="Westerberg I."/>
            <person name="Brannstrom I.O."/>
            <person name="Guillou S."/>
            <person name="Cros-Aarteil S."/>
            <person name="Calhoun S."/>
            <person name="Haridas S."/>
            <person name="Kuo A."/>
            <person name="Mondo S."/>
            <person name="Pangilinan J."/>
            <person name="Riley R."/>
            <person name="LaButti K."/>
            <person name="Andreopoulos B."/>
            <person name="Lipzen A."/>
            <person name="Chen C."/>
            <person name="Yan M."/>
            <person name="Daum C."/>
            <person name="Ng V."/>
            <person name="Clum A."/>
            <person name="Steindorff A."/>
            <person name="Ohm R.A."/>
            <person name="Martin F."/>
            <person name="Silar P."/>
            <person name="Natvig D.O."/>
            <person name="Lalanne C."/>
            <person name="Gautier V."/>
            <person name="Ament-Velasquez S.L."/>
            <person name="Kruys A."/>
            <person name="Hutchinson M.I."/>
            <person name="Powell A.J."/>
            <person name="Barry K."/>
            <person name="Miller A.N."/>
            <person name="Grigoriev I.V."/>
            <person name="Debuchy R."/>
            <person name="Gladieux P."/>
            <person name="Hiltunen Thoren M."/>
            <person name="Johannesson H."/>
        </authorList>
    </citation>
    <scope>NUCLEOTIDE SEQUENCE</scope>
    <source>
        <strain evidence="3">CBS 118394</strain>
    </source>
</reference>
<keyword evidence="2" id="KW-0812">Transmembrane</keyword>
<dbReference type="Proteomes" id="UP001283341">
    <property type="component" value="Unassembled WGS sequence"/>
</dbReference>
<keyword evidence="2" id="KW-1133">Transmembrane helix</keyword>
<sequence length="148" mass="15776">MELLEEQCALIEQPQKLIKPSTRPPRASSYIPSNHDQLLDESGGYEATGSRNPDGGNPGACAGAIILWIILGILAVAAVVVGLCVAFLPLLTSSVLHRVFEPGTDNPRSSLQDEEMQEAAASTHAIHRDDWLARCFSAEAAAALRETG</sequence>
<dbReference type="EMBL" id="JAUEDM010000003">
    <property type="protein sequence ID" value="KAK3321878.1"/>
    <property type="molecule type" value="Genomic_DNA"/>
</dbReference>
<keyword evidence="4" id="KW-1185">Reference proteome</keyword>
<feature type="transmembrane region" description="Helical" evidence="2">
    <location>
        <begin position="65"/>
        <end position="91"/>
    </location>
</feature>
<comment type="caution">
    <text evidence="3">The sequence shown here is derived from an EMBL/GenBank/DDBJ whole genome shotgun (WGS) entry which is preliminary data.</text>
</comment>
<evidence type="ECO:0000256" key="1">
    <source>
        <dbReference type="SAM" id="MobiDB-lite"/>
    </source>
</evidence>
<proteinExistence type="predicted"/>
<evidence type="ECO:0000256" key="2">
    <source>
        <dbReference type="SAM" id="Phobius"/>
    </source>
</evidence>
<accession>A0AAE0IBC9</accession>
<evidence type="ECO:0000313" key="3">
    <source>
        <dbReference type="EMBL" id="KAK3321878.1"/>
    </source>
</evidence>
<keyword evidence="2" id="KW-0472">Membrane</keyword>